<dbReference type="eggNOG" id="COG0845">
    <property type="taxonomic scope" value="Bacteria"/>
</dbReference>
<accession>A0A085ZCS1</accession>
<evidence type="ECO:0000313" key="8">
    <source>
        <dbReference type="Proteomes" id="UP000028712"/>
    </source>
</evidence>
<feature type="domain" description="YknX-like C-terminal permuted SH3-like" evidence="5">
    <location>
        <begin position="298"/>
        <end position="361"/>
    </location>
</feature>
<dbReference type="NCBIfam" id="TIGR01730">
    <property type="entry name" value="RND_mfp"/>
    <property type="match status" value="1"/>
</dbReference>
<dbReference type="Pfam" id="PF25973">
    <property type="entry name" value="BSH_CzcB"/>
    <property type="match status" value="1"/>
</dbReference>
<dbReference type="EMBL" id="JPRM01000063">
    <property type="protein sequence ID" value="KFF02235.1"/>
    <property type="molecule type" value="Genomic_DNA"/>
</dbReference>
<dbReference type="Proteomes" id="UP000198424">
    <property type="component" value="Unassembled WGS sequence"/>
</dbReference>
<dbReference type="SUPFAM" id="SSF111369">
    <property type="entry name" value="HlyD-like secretion proteins"/>
    <property type="match status" value="1"/>
</dbReference>
<feature type="chain" id="PRO_5001801026" evidence="2">
    <location>
        <begin position="27"/>
        <end position="362"/>
    </location>
</feature>
<dbReference type="GO" id="GO:0015562">
    <property type="term" value="F:efflux transmembrane transporter activity"/>
    <property type="evidence" value="ECO:0007669"/>
    <property type="project" value="TreeGrafter"/>
</dbReference>
<dbReference type="PANTHER" id="PTHR30469:SF37">
    <property type="entry name" value="RAGD PROTEIN"/>
    <property type="match status" value="1"/>
</dbReference>
<gene>
    <name evidence="7" type="ORF">B0A62_25070</name>
    <name evidence="6" type="ORF">IW20_25305</name>
</gene>
<organism evidence="6 8">
    <name type="scientific">Flavobacterium hydatis</name>
    <name type="common">Cytophaga aquatilis</name>
    <dbReference type="NCBI Taxonomy" id="991"/>
    <lineage>
        <taxon>Bacteria</taxon>
        <taxon>Pseudomonadati</taxon>
        <taxon>Bacteroidota</taxon>
        <taxon>Flavobacteriia</taxon>
        <taxon>Flavobacteriales</taxon>
        <taxon>Flavobacteriaceae</taxon>
        <taxon>Flavobacterium</taxon>
    </lineage>
</organism>
<dbReference type="AlphaFoldDB" id="A0A085ZCS1"/>
<dbReference type="InterPro" id="IPR058637">
    <property type="entry name" value="YknX-like_C"/>
</dbReference>
<evidence type="ECO:0000256" key="2">
    <source>
        <dbReference type="SAM" id="SignalP"/>
    </source>
</evidence>
<evidence type="ECO:0000313" key="9">
    <source>
        <dbReference type="Proteomes" id="UP000198424"/>
    </source>
</evidence>
<feature type="domain" description="CzcB-like barrel-sandwich hybrid" evidence="4">
    <location>
        <begin position="64"/>
        <end position="195"/>
    </location>
</feature>
<dbReference type="Gene3D" id="2.40.30.170">
    <property type="match status" value="1"/>
</dbReference>
<dbReference type="Gene3D" id="2.40.50.100">
    <property type="match status" value="1"/>
</dbReference>
<dbReference type="PROSITE" id="PS51257">
    <property type="entry name" value="PROKAR_LIPOPROTEIN"/>
    <property type="match status" value="1"/>
</dbReference>
<sequence>MKNKIVQSIMLFLVAVSLLSSCNSSKKEEAVAEVEPKMETFLLQKEKLTTELRMPAELSGFQQVDLYAKVSSFVKLLKVDIGSKVTKGQLLIVLEAPEISSQLAAAESRLKSMEAIYSTSKSTYNRLYETSKVEGTISKNDLEMANGKKNSDYAQYQAAVAAHKEVAIMRGYLEIRAPFNGIVTARNVNLGAYVGPSGKGSDLPLLTIQEQTKLRLAVSIPELYTGYLKQGDEMSFNVKSSPDTFKAKIQRMSGALDLKLRSERVEMDVNNTSGDLLPGMVAEVLLPLNAKDSTFVAPKTAVVSSAEGVYVIKVVNHKAARINVKKGREIDDKIEIFGDLNANDKLIKLASEEIKEGDVVNE</sequence>
<evidence type="ECO:0000256" key="1">
    <source>
        <dbReference type="ARBA" id="ARBA00009477"/>
    </source>
</evidence>
<proteinExistence type="inferred from homology"/>
<evidence type="ECO:0000259" key="4">
    <source>
        <dbReference type="Pfam" id="PF25973"/>
    </source>
</evidence>
<feature type="signal peptide" evidence="2">
    <location>
        <begin position="1"/>
        <end position="26"/>
    </location>
</feature>
<reference evidence="6 8" key="1">
    <citation type="submission" date="2014-07" db="EMBL/GenBank/DDBJ databases">
        <title>Genome of Flavobacterium hydatis DSM 2063.</title>
        <authorList>
            <person name="Pipes S.E."/>
            <person name="Stropko S.J."/>
            <person name="Newman J.D."/>
        </authorList>
    </citation>
    <scope>NUCLEOTIDE SEQUENCE [LARGE SCALE GENOMIC DNA]</scope>
    <source>
        <strain evidence="6 8">DSM 2063</strain>
    </source>
</reference>
<comment type="similarity">
    <text evidence="1">Belongs to the membrane fusion protein (MFP) (TC 8.A.1) family.</text>
</comment>
<protein>
    <submittedName>
        <fullName evidence="7">Efflux transporter periplasmic adaptor subunit</fullName>
    </submittedName>
    <submittedName>
        <fullName evidence="6">RND transporter</fullName>
    </submittedName>
</protein>
<dbReference type="InterPro" id="IPR006143">
    <property type="entry name" value="RND_pump_MFP"/>
</dbReference>
<name>A0A085ZCS1_FLAHY</name>
<evidence type="ECO:0000259" key="5">
    <source>
        <dbReference type="Pfam" id="PF25989"/>
    </source>
</evidence>
<evidence type="ECO:0000313" key="7">
    <source>
        <dbReference type="EMBL" id="OXA84575.1"/>
    </source>
</evidence>
<reference evidence="7 9" key="2">
    <citation type="submission" date="2016-11" db="EMBL/GenBank/DDBJ databases">
        <title>Whole genomes of Flavobacteriaceae.</title>
        <authorList>
            <person name="Stine C."/>
            <person name="Li C."/>
            <person name="Tadesse D."/>
        </authorList>
    </citation>
    <scope>NUCLEOTIDE SEQUENCE [LARGE SCALE GENOMIC DNA]</scope>
    <source>
        <strain evidence="7 9">ATCC 29551</strain>
    </source>
</reference>
<evidence type="ECO:0000259" key="3">
    <source>
        <dbReference type="Pfam" id="PF25954"/>
    </source>
</evidence>
<dbReference type="EMBL" id="MUGY01000069">
    <property type="protein sequence ID" value="OXA84575.1"/>
    <property type="molecule type" value="Genomic_DNA"/>
</dbReference>
<comment type="caution">
    <text evidence="6">The sequence shown here is derived from an EMBL/GenBank/DDBJ whole genome shotgun (WGS) entry which is preliminary data.</text>
</comment>
<dbReference type="OrthoDB" id="9806939at2"/>
<dbReference type="RefSeq" id="WP_035628817.1">
    <property type="nucleotide sequence ID" value="NZ_JBEWQG010000038.1"/>
</dbReference>
<dbReference type="PANTHER" id="PTHR30469">
    <property type="entry name" value="MULTIDRUG RESISTANCE PROTEIN MDTA"/>
    <property type="match status" value="1"/>
</dbReference>
<dbReference type="STRING" id="991.IW20_25305"/>
<feature type="domain" description="CusB-like beta-barrel" evidence="3">
    <location>
        <begin position="216"/>
        <end position="285"/>
    </location>
</feature>
<keyword evidence="9" id="KW-1185">Reference proteome</keyword>
<dbReference type="Gene3D" id="2.40.420.20">
    <property type="match status" value="1"/>
</dbReference>
<keyword evidence="2" id="KW-0732">Signal</keyword>
<dbReference type="Gene3D" id="1.10.287.470">
    <property type="entry name" value="Helix hairpin bin"/>
    <property type="match status" value="1"/>
</dbReference>
<dbReference type="Proteomes" id="UP000028712">
    <property type="component" value="Unassembled WGS sequence"/>
</dbReference>
<dbReference type="InterPro" id="IPR058792">
    <property type="entry name" value="Beta-barrel_RND_2"/>
</dbReference>
<dbReference type="InterPro" id="IPR058647">
    <property type="entry name" value="BSH_CzcB-like"/>
</dbReference>
<dbReference type="Pfam" id="PF25954">
    <property type="entry name" value="Beta-barrel_RND_2"/>
    <property type="match status" value="1"/>
</dbReference>
<dbReference type="Pfam" id="PF25989">
    <property type="entry name" value="YknX_C"/>
    <property type="match status" value="1"/>
</dbReference>
<evidence type="ECO:0000313" key="6">
    <source>
        <dbReference type="EMBL" id="KFF02235.1"/>
    </source>
</evidence>
<dbReference type="GO" id="GO:1990281">
    <property type="term" value="C:efflux pump complex"/>
    <property type="evidence" value="ECO:0007669"/>
    <property type="project" value="TreeGrafter"/>
</dbReference>